<gene>
    <name evidence="2" type="ORF">V1264_020196</name>
</gene>
<evidence type="ECO:0000259" key="1">
    <source>
        <dbReference type="Pfam" id="PF14630"/>
    </source>
</evidence>
<organism evidence="2 3">
    <name type="scientific">Littorina saxatilis</name>
    <dbReference type="NCBI Taxonomy" id="31220"/>
    <lineage>
        <taxon>Eukaryota</taxon>
        <taxon>Metazoa</taxon>
        <taxon>Spiralia</taxon>
        <taxon>Lophotrochozoa</taxon>
        <taxon>Mollusca</taxon>
        <taxon>Gastropoda</taxon>
        <taxon>Caenogastropoda</taxon>
        <taxon>Littorinimorpha</taxon>
        <taxon>Littorinoidea</taxon>
        <taxon>Littorinidae</taxon>
        <taxon>Littorina</taxon>
    </lineage>
</organism>
<dbReference type="GO" id="GO:0005664">
    <property type="term" value="C:nuclear origin of replication recognition complex"/>
    <property type="evidence" value="ECO:0007669"/>
    <property type="project" value="TreeGrafter"/>
</dbReference>
<dbReference type="GO" id="GO:0006270">
    <property type="term" value="P:DNA replication initiation"/>
    <property type="evidence" value="ECO:0007669"/>
    <property type="project" value="TreeGrafter"/>
</dbReference>
<evidence type="ECO:0000313" key="2">
    <source>
        <dbReference type="EMBL" id="KAK7101884.1"/>
    </source>
</evidence>
<proteinExistence type="predicted"/>
<dbReference type="PANTHER" id="PTHR12705:SF0">
    <property type="entry name" value="ORIGIN RECOGNITION COMPLEX SUBUNIT 5"/>
    <property type="match status" value="1"/>
</dbReference>
<comment type="caution">
    <text evidence="2">The sequence shown here is derived from an EMBL/GenBank/DDBJ whole genome shotgun (WGS) entry which is preliminary data.</text>
</comment>
<feature type="domain" description="Origin recognition complex subunit 5 C-terminal" evidence="1">
    <location>
        <begin position="13"/>
        <end position="143"/>
    </location>
</feature>
<dbReference type="InterPro" id="IPR020796">
    <property type="entry name" value="ORC5"/>
</dbReference>
<protein>
    <recommendedName>
        <fullName evidence="1">Origin recognition complex subunit 5 C-terminal domain-containing protein</fullName>
    </recommendedName>
</protein>
<reference evidence="2 3" key="1">
    <citation type="submission" date="2024-02" db="EMBL/GenBank/DDBJ databases">
        <title>Chromosome-scale genome assembly of the rough periwinkle Littorina saxatilis.</title>
        <authorList>
            <person name="De Jode A."/>
            <person name="Faria R."/>
            <person name="Formenti G."/>
            <person name="Sims Y."/>
            <person name="Smith T.P."/>
            <person name="Tracey A."/>
            <person name="Wood J.M.D."/>
            <person name="Zagrodzka Z.B."/>
            <person name="Johannesson K."/>
            <person name="Butlin R.K."/>
            <person name="Leder E.H."/>
        </authorList>
    </citation>
    <scope>NUCLEOTIDE SEQUENCE [LARGE SCALE GENOMIC DNA]</scope>
    <source>
        <strain evidence="2">Snail1</strain>
        <tissue evidence="2">Muscle</tissue>
    </source>
</reference>
<accession>A0AAN9GBU8</accession>
<dbReference type="EMBL" id="JBAMIC010000010">
    <property type="protein sequence ID" value="KAK7101884.1"/>
    <property type="molecule type" value="Genomic_DNA"/>
</dbReference>
<keyword evidence="3" id="KW-1185">Reference proteome</keyword>
<name>A0AAN9GBU8_9CAEN</name>
<dbReference type="InterPro" id="IPR047088">
    <property type="entry name" value="ORC5_C"/>
</dbReference>
<dbReference type="Proteomes" id="UP001374579">
    <property type="component" value="Unassembled WGS sequence"/>
</dbReference>
<dbReference type="GO" id="GO:0003688">
    <property type="term" value="F:DNA replication origin binding"/>
    <property type="evidence" value="ECO:0007669"/>
    <property type="project" value="TreeGrafter"/>
</dbReference>
<dbReference type="Pfam" id="PF14630">
    <property type="entry name" value="ORC5_C"/>
    <property type="match status" value="1"/>
</dbReference>
<dbReference type="AlphaFoldDB" id="A0AAN9GBU8"/>
<sequence>MATLPVSRNQVELPYYSKYLLVAAYLASYNPVVSDKRFFCKKAPKLSKRSKRTKKHERASNHLLGPKHFPLDRLLAIFYSIVEEKIAPSAIIFSQISSLVSLHLLGQTCSDSQIEMPRYKCLISLDFVRSVARTIGFDVLKYLYDFV</sequence>
<dbReference type="PANTHER" id="PTHR12705">
    <property type="entry name" value="ORIGIN RECOGNITION COMPLEX SUBUNIT 5"/>
    <property type="match status" value="1"/>
</dbReference>
<evidence type="ECO:0000313" key="3">
    <source>
        <dbReference type="Proteomes" id="UP001374579"/>
    </source>
</evidence>